<keyword evidence="14" id="KW-1185">Reference proteome</keyword>
<evidence type="ECO:0000256" key="6">
    <source>
        <dbReference type="ARBA" id="ARBA00022842"/>
    </source>
</evidence>
<dbReference type="PANTHER" id="PTHR11596:SF95">
    <property type="entry name" value="ALKALINE PHOSPHATASE-RELATED"/>
    <property type="match status" value="1"/>
</dbReference>
<evidence type="ECO:0000256" key="7">
    <source>
        <dbReference type="PIRSR" id="PIRSR601952-1"/>
    </source>
</evidence>
<feature type="binding site" evidence="8">
    <location>
        <position position="478"/>
    </location>
    <ligand>
        <name>Zn(2+)</name>
        <dbReference type="ChEBI" id="CHEBI:29105"/>
        <label>2</label>
    </ligand>
</feature>
<comment type="similarity">
    <text evidence="1 9">Belongs to the alkaline phosphatase family.</text>
</comment>
<keyword evidence="3 8" id="KW-0479">Metal-binding</keyword>
<dbReference type="PROSITE" id="PS00123">
    <property type="entry name" value="ALKALINE_PHOSPHATASE"/>
    <property type="match status" value="1"/>
</dbReference>
<evidence type="ECO:0000313" key="14">
    <source>
        <dbReference type="Proteomes" id="UP000075884"/>
    </source>
</evidence>
<sequence length="604" mass="65127">MHLTVAILAQGSILLGGGAVIYLAGTTFFQCTMGGLFVYFTTMTVLIVIVSIHRSSHPNALERAADSLHLPRAAGANVTESESVHSPPVATLAEDGPTPEASGGSADEAARHRQKRLISAGEYEQTAQYWNIGAQLKLKEQLLRNQNRNIAKNVIFFLGDGMSIPTLAASRMYMGQQQGHTGEESQLSFEEFPDIGLVKTYCVDKQVADSACTATAYLCGVKANYATIGVTAAVNYGNCAAGNDPRNHVQSIMAWAQAAGKATGIVTTTRVTHASPAGTYAHTANRDWESDADVARMGGDPAQCPDIATQLIYGETGKNLRVILGGGRRKLLPRTMKDEEGFRGQRLDGANLISQWYYGKPLGTARYVANRQELMSLNFTAVDYLMGLFSADHMRFHLDARPDVDPTLGDLTYAAIKTLQKYPEGYVLFVEGGKIDLAHHFTKARKSLDETVQLSEAVQVARQLTSPDDTLLVVTADHSHTMTLSGYATRGNDILGLNSQISDGDRKAYTTLAYANGPGGPLPGPNGERPNITESMIKDREFQFPKVVPMKYETHGGDDVALFAYGPWSHLFGGMYEQNVIPHLIGYAACIGNGEHACSTAGGL</sequence>
<name>A0A182NKM7_9DIPT</name>
<keyword evidence="12" id="KW-0812">Transmembrane</keyword>
<comment type="cofactor">
    <cofactor evidence="8">
        <name>Mg(2+)</name>
        <dbReference type="ChEBI" id="CHEBI:18420"/>
    </cofactor>
    <text evidence="8">Binds 1 Mg(2+) ion.</text>
</comment>
<keyword evidence="4 10" id="KW-0378">Hydrolase</keyword>
<feature type="binding site" evidence="8">
    <location>
        <position position="273"/>
    </location>
    <ligand>
        <name>Mg(2+)</name>
        <dbReference type="ChEBI" id="CHEBI:18420"/>
    </ligand>
</feature>
<evidence type="ECO:0000256" key="10">
    <source>
        <dbReference type="RuleBase" id="RU003947"/>
    </source>
</evidence>
<dbReference type="Proteomes" id="UP000075884">
    <property type="component" value="Unassembled WGS sequence"/>
</dbReference>
<dbReference type="EC" id="3.1.3.1" evidence="2 10"/>
<dbReference type="Pfam" id="PF00245">
    <property type="entry name" value="Alk_phosphatase"/>
    <property type="match status" value="1"/>
</dbReference>
<dbReference type="InterPro" id="IPR001952">
    <property type="entry name" value="Alkaline_phosphatase"/>
</dbReference>
<feature type="binding site" evidence="8">
    <location>
        <position position="440"/>
    </location>
    <ligand>
        <name>Zn(2+)</name>
        <dbReference type="ChEBI" id="CHEBI:29105"/>
        <label>2</label>
    </ligand>
</feature>
<evidence type="ECO:0000256" key="8">
    <source>
        <dbReference type="PIRSR" id="PIRSR601952-2"/>
    </source>
</evidence>
<accession>A0A182NKM7</accession>
<dbReference type="PRINTS" id="PR00113">
    <property type="entry name" value="ALKPHPHTASE"/>
</dbReference>
<dbReference type="InterPro" id="IPR018299">
    <property type="entry name" value="Alkaline_phosphatase_AS"/>
</dbReference>
<evidence type="ECO:0000256" key="1">
    <source>
        <dbReference type="ARBA" id="ARBA00005984"/>
    </source>
</evidence>
<comment type="cofactor">
    <cofactor evidence="8">
        <name>Zn(2+)</name>
        <dbReference type="ChEBI" id="CHEBI:29105"/>
    </cofactor>
    <text evidence="8">Binds 2 Zn(2+) ions.</text>
</comment>
<evidence type="ECO:0000313" key="13">
    <source>
        <dbReference type="EnsemblMetazoa" id="ADIR008207-PA"/>
    </source>
</evidence>
<dbReference type="GO" id="GO:0046872">
    <property type="term" value="F:metal ion binding"/>
    <property type="evidence" value="ECO:0007669"/>
    <property type="project" value="UniProtKB-KW"/>
</dbReference>
<dbReference type="EnsemblMetazoa" id="ADIR008207-RA">
    <property type="protein sequence ID" value="ADIR008207-PA"/>
    <property type="gene ID" value="ADIR008207"/>
</dbReference>
<feature type="transmembrane region" description="Helical" evidence="12">
    <location>
        <begin position="36"/>
        <end position="53"/>
    </location>
</feature>
<evidence type="ECO:0000256" key="11">
    <source>
        <dbReference type="SAM" id="MobiDB-lite"/>
    </source>
</evidence>
<feature type="binding site" evidence="8">
    <location>
        <position position="160"/>
    </location>
    <ligand>
        <name>Zn(2+)</name>
        <dbReference type="ChEBI" id="CHEBI:29105"/>
        <label>2</label>
    </ligand>
</feature>
<feature type="binding site" evidence="8">
    <location>
        <position position="477"/>
    </location>
    <ligand>
        <name>Zn(2+)</name>
        <dbReference type="ChEBI" id="CHEBI:29105"/>
        <label>2</label>
    </ligand>
</feature>
<comment type="catalytic activity">
    <reaction evidence="10">
        <text>a phosphate monoester + H2O = an alcohol + phosphate</text>
        <dbReference type="Rhea" id="RHEA:15017"/>
        <dbReference type="ChEBI" id="CHEBI:15377"/>
        <dbReference type="ChEBI" id="CHEBI:30879"/>
        <dbReference type="ChEBI" id="CHEBI:43474"/>
        <dbReference type="ChEBI" id="CHEBI:67140"/>
        <dbReference type="EC" id="3.1.3.1"/>
    </reaction>
</comment>
<dbReference type="InterPro" id="IPR017850">
    <property type="entry name" value="Alkaline_phosphatase_core_sf"/>
</dbReference>
<keyword evidence="12" id="KW-1133">Transmembrane helix</keyword>
<dbReference type="AlphaFoldDB" id="A0A182NKM7"/>
<keyword evidence="5 8" id="KW-0862">Zinc</keyword>
<feature type="region of interest" description="Disordered" evidence="11">
    <location>
        <begin position="76"/>
        <end position="111"/>
    </location>
</feature>
<evidence type="ECO:0000256" key="9">
    <source>
        <dbReference type="RuleBase" id="RU003946"/>
    </source>
</evidence>
<dbReference type="GO" id="GO:0004035">
    <property type="term" value="F:alkaline phosphatase activity"/>
    <property type="evidence" value="ECO:0007669"/>
    <property type="project" value="UniProtKB-EC"/>
</dbReference>
<dbReference type="Gene3D" id="3.40.720.10">
    <property type="entry name" value="Alkaline Phosphatase, subunit A"/>
    <property type="match status" value="1"/>
</dbReference>
<dbReference type="SMART" id="SM00098">
    <property type="entry name" value="alkPPc"/>
    <property type="match status" value="1"/>
</dbReference>
<proteinExistence type="inferred from homology"/>
<evidence type="ECO:0000256" key="2">
    <source>
        <dbReference type="ARBA" id="ARBA00012647"/>
    </source>
</evidence>
<feature type="binding site" evidence="8">
    <location>
        <position position="431"/>
    </location>
    <ligand>
        <name>Mg(2+)</name>
        <dbReference type="ChEBI" id="CHEBI:18420"/>
    </ligand>
</feature>
<feature type="transmembrane region" description="Helical" evidence="12">
    <location>
        <begin position="6"/>
        <end position="24"/>
    </location>
</feature>
<feature type="binding site" evidence="8">
    <location>
        <position position="160"/>
    </location>
    <ligand>
        <name>Mg(2+)</name>
        <dbReference type="ChEBI" id="CHEBI:18420"/>
    </ligand>
</feature>
<feature type="binding site" evidence="8">
    <location>
        <position position="555"/>
    </location>
    <ligand>
        <name>Zn(2+)</name>
        <dbReference type="ChEBI" id="CHEBI:29105"/>
        <label>2</label>
    </ligand>
</feature>
<evidence type="ECO:0000256" key="3">
    <source>
        <dbReference type="ARBA" id="ARBA00022723"/>
    </source>
</evidence>
<feature type="binding site" evidence="8">
    <location>
        <position position="275"/>
    </location>
    <ligand>
        <name>Mg(2+)</name>
        <dbReference type="ChEBI" id="CHEBI:18420"/>
    </ligand>
</feature>
<dbReference type="CDD" id="cd16012">
    <property type="entry name" value="ALP"/>
    <property type="match status" value="1"/>
</dbReference>
<evidence type="ECO:0000256" key="12">
    <source>
        <dbReference type="SAM" id="Phobius"/>
    </source>
</evidence>
<keyword evidence="6 8" id="KW-0460">Magnesium</keyword>
<dbReference type="SUPFAM" id="SSF53649">
    <property type="entry name" value="Alkaline phosphatase-like"/>
    <property type="match status" value="1"/>
</dbReference>
<reference evidence="14" key="1">
    <citation type="submission" date="2013-03" db="EMBL/GenBank/DDBJ databases">
        <title>The Genome Sequence of Anopheles dirus WRAIR2.</title>
        <authorList>
            <consortium name="The Broad Institute Genomics Platform"/>
            <person name="Neafsey D.E."/>
            <person name="Walton C."/>
            <person name="Walker B."/>
            <person name="Young S.K."/>
            <person name="Zeng Q."/>
            <person name="Gargeya S."/>
            <person name="Fitzgerald M."/>
            <person name="Haas B."/>
            <person name="Abouelleil A."/>
            <person name="Allen A.W."/>
            <person name="Alvarado L."/>
            <person name="Arachchi H.M."/>
            <person name="Berlin A.M."/>
            <person name="Chapman S.B."/>
            <person name="Gainer-Dewar J."/>
            <person name="Goldberg J."/>
            <person name="Griggs A."/>
            <person name="Gujja S."/>
            <person name="Hansen M."/>
            <person name="Howarth C."/>
            <person name="Imamovic A."/>
            <person name="Ireland A."/>
            <person name="Larimer J."/>
            <person name="McCowan C."/>
            <person name="Murphy C."/>
            <person name="Pearson M."/>
            <person name="Poon T.W."/>
            <person name="Priest M."/>
            <person name="Roberts A."/>
            <person name="Saif S."/>
            <person name="Shea T."/>
            <person name="Sisk P."/>
            <person name="Sykes S."/>
            <person name="Wortman J."/>
            <person name="Nusbaum C."/>
            <person name="Birren B."/>
        </authorList>
    </citation>
    <scope>NUCLEOTIDE SEQUENCE [LARGE SCALE GENOMIC DNA]</scope>
    <source>
        <strain evidence="14">WRAIR2</strain>
    </source>
</reference>
<keyword evidence="12" id="KW-0472">Membrane</keyword>
<dbReference type="GO" id="GO:0005886">
    <property type="term" value="C:plasma membrane"/>
    <property type="evidence" value="ECO:0007669"/>
    <property type="project" value="UniProtKB-SubCell"/>
</dbReference>
<dbReference type="GO" id="GO:0098552">
    <property type="term" value="C:side of membrane"/>
    <property type="evidence" value="ECO:0007669"/>
    <property type="project" value="UniProtKB-KW"/>
</dbReference>
<protein>
    <recommendedName>
        <fullName evidence="2 10">Alkaline phosphatase</fullName>
        <ecNumber evidence="2 10">3.1.3.1</ecNumber>
    </recommendedName>
</protein>
<feature type="active site" description="Phosphoserine intermediate" evidence="7">
    <location>
        <position position="210"/>
    </location>
</feature>
<feature type="binding site" evidence="8">
    <location>
        <position position="436"/>
    </location>
    <ligand>
        <name>Zn(2+)</name>
        <dbReference type="ChEBI" id="CHEBI:29105"/>
        <label>2</label>
    </ligand>
</feature>
<organism evidence="13 14">
    <name type="scientific">Anopheles dirus</name>
    <dbReference type="NCBI Taxonomy" id="7168"/>
    <lineage>
        <taxon>Eukaryota</taxon>
        <taxon>Metazoa</taxon>
        <taxon>Ecdysozoa</taxon>
        <taxon>Arthropoda</taxon>
        <taxon>Hexapoda</taxon>
        <taxon>Insecta</taxon>
        <taxon>Pterygota</taxon>
        <taxon>Neoptera</taxon>
        <taxon>Endopterygota</taxon>
        <taxon>Diptera</taxon>
        <taxon>Nematocera</taxon>
        <taxon>Culicoidea</taxon>
        <taxon>Culicidae</taxon>
        <taxon>Anophelinae</taxon>
        <taxon>Anopheles</taxon>
    </lineage>
</organism>
<reference evidence="13" key="2">
    <citation type="submission" date="2020-05" db="UniProtKB">
        <authorList>
            <consortium name="EnsemblMetazoa"/>
        </authorList>
    </citation>
    <scope>IDENTIFICATION</scope>
    <source>
        <strain evidence="13">WRAIR2</strain>
    </source>
</reference>
<dbReference type="STRING" id="7168.A0A182NKM7"/>
<evidence type="ECO:0000256" key="5">
    <source>
        <dbReference type="ARBA" id="ARBA00022833"/>
    </source>
</evidence>
<evidence type="ECO:0000256" key="4">
    <source>
        <dbReference type="ARBA" id="ARBA00022801"/>
    </source>
</evidence>
<dbReference type="PANTHER" id="PTHR11596">
    <property type="entry name" value="ALKALINE PHOSPHATASE"/>
    <property type="match status" value="1"/>
</dbReference>
<dbReference type="VEuPathDB" id="VectorBase:ADIR008207"/>